<evidence type="ECO:0000259" key="2">
    <source>
        <dbReference type="Pfam" id="PF14530"/>
    </source>
</evidence>
<dbReference type="EMBL" id="JACSQD010000005">
    <property type="protein sequence ID" value="MBD7995933.1"/>
    <property type="molecule type" value="Genomic_DNA"/>
</dbReference>
<dbReference type="RefSeq" id="WP_191808232.1">
    <property type="nucleotide sequence ID" value="NZ_JACSQD010000005.1"/>
</dbReference>
<evidence type="ECO:0000256" key="1">
    <source>
        <dbReference type="SAM" id="MobiDB-lite"/>
    </source>
</evidence>
<accession>A0ABR8UTT1</accession>
<dbReference type="InterPro" id="IPR029447">
    <property type="entry name" value="DUF4439"/>
</dbReference>
<feature type="region of interest" description="Disordered" evidence="1">
    <location>
        <begin position="195"/>
        <end position="216"/>
    </location>
</feature>
<dbReference type="Pfam" id="PF14530">
    <property type="entry name" value="DUF4439"/>
    <property type="match status" value="1"/>
</dbReference>
<dbReference type="SUPFAM" id="SSF47240">
    <property type="entry name" value="Ferritin-like"/>
    <property type="match status" value="1"/>
</dbReference>
<name>A0ABR8UTT1_9MICC</name>
<protein>
    <submittedName>
        <fullName evidence="3">DUF4439 domain-containing protein</fullName>
    </submittedName>
</protein>
<gene>
    <name evidence="3" type="ORF">H9639_11545</name>
</gene>
<sequence length="358" mass="35985">MNTRPSPPKPPAARPSRAAAAAGVLRRTLALGVLACVIASFGLTVGTRTEADPPRTFSEKALNEAFATVRILVADADALAASGTGAAAGELQLQSEVLKEQALLLTSPGGAAAFEAALQAPGSREDSYPAAVESAARANLEAAGRADYGTARLLASVGTAQLLLAERAGKALGVPVETAGETGWTPVLDEDATARCSEDSDAAAGPDAGSGSGAAESLQSALDGEYGAVYAYEVAQAQSSGWETVLGLGLAERRNAHLEAGRDGVALLPAVCLPPVSPVPAYSLSTGFFADPAAALTEMEAAFPGVYADLVGSSDGAVRSWAISRLVESSRLLYTGAASVPASPGLDAEPAALPWADN</sequence>
<evidence type="ECO:0000313" key="3">
    <source>
        <dbReference type="EMBL" id="MBD7995933.1"/>
    </source>
</evidence>
<keyword evidence="4" id="KW-1185">Reference proteome</keyword>
<dbReference type="InterPro" id="IPR009078">
    <property type="entry name" value="Ferritin-like_SF"/>
</dbReference>
<dbReference type="InterPro" id="IPR012347">
    <property type="entry name" value="Ferritin-like"/>
</dbReference>
<feature type="compositionally biased region" description="Low complexity" evidence="1">
    <location>
        <begin position="202"/>
        <end position="216"/>
    </location>
</feature>
<comment type="caution">
    <text evidence="3">The sequence shown here is derived from an EMBL/GenBank/DDBJ whole genome shotgun (WGS) entry which is preliminary data.</text>
</comment>
<dbReference type="Gene3D" id="1.20.1260.10">
    <property type="match status" value="1"/>
</dbReference>
<proteinExistence type="predicted"/>
<reference evidence="3 4" key="1">
    <citation type="submission" date="2020-08" db="EMBL/GenBank/DDBJ databases">
        <title>A Genomic Blueprint of the Chicken Gut Microbiome.</title>
        <authorList>
            <person name="Gilroy R."/>
            <person name="Ravi A."/>
            <person name="Getino M."/>
            <person name="Pursley I."/>
            <person name="Horton D.L."/>
            <person name="Alikhan N.-F."/>
            <person name="Baker D."/>
            <person name="Gharbi K."/>
            <person name="Hall N."/>
            <person name="Watson M."/>
            <person name="Adriaenssens E.M."/>
            <person name="Foster-Nyarko E."/>
            <person name="Jarju S."/>
            <person name="Secka A."/>
            <person name="Antonio M."/>
            <person name="Oren A."/>
            <person name="Chaudhuri R."/>
            <person name="La Ragione R.M."/>
            <person name="Hildebrand F."/>
            <person name="Pallen M.J."/>
        </authorList>
    </citation>
    <scope>NUCLEOTIDE SEQUENCE [LARGE SCALE GENOMIC DNA]</scope>
    <source>
        <strain evidence="3 4">Sa2CUA1</strain>
    </source>
</reference>
<feature type="domain" description="DUF4439" evidence="2">
    <location>
        <begin position="218"/>
        <end position="347"/>
    </location>
</feature>
<organism evidence="3 4">
    <name type="scientific">Arthrobacter gallicola</name>
    <dbReference type="NCBI Taxonomy" id="2762225"/>
    <lineage>
        <taxon>Bacteria</taxon>
        <taxon>Bacillati</taxon>
        <taxon>Actinomycetota</taxon>
        <taxon>Actinomycetes</taxon>
        <taxon>Micrococcales</taxon>
        <taxon>Micrococcaceae</taxon>
        <taxon>Arthrobacter</taxon>
    </lineage>
</organism>
<dbReference type="Proteomes" id="UP000609874">
    <property type="component" value="Unassembled WGS sequence"/>
</dbReference>
<evidence type="ECO:0000313" key="4">
    <source>
        <dbReference type="Proteomes" id="UP000609874"/>
    </source>
</evidence>